<evidence type="ECO:0000313" key="1">
    <source>
        <dbReference type="EMBL" id="SDD42853.1"/>
    </source>
</evidence>
<gene>
    <name evidence="1" type="ORF">SAMN04489747_0928</name>
</gene>
<protein>
    <submittedName>
        <fullName evidence="1">Uncharacterized protein</fullName>
    </submittedName>
</protein>
<dbReference type="Proteomes" id="UP000198546">
    <property type="component" value="Chromosome i"/>
</dbReference>
<organism evidence="1 2">
    <name type="scientific">Auraticoccus monumenti</name>
    <dbReference type="NCBI Taxonomy" id="675864"/>
    <lineage>
        <taxon>Bacteria</taxon>
        <taxon>Bacillati</taxon>
        <taxon>Actinomycetota</taxon>
        <taxon>Actinomycetes</taxon>
        <taxon>Propionibacteriales</taxon>
        <taxon>Propionibacteriaceae</taxon>
        <taxon>Auraticoccus</taxon>
    </lineage>
</organism>
<evidence type="ECO:0000313" key="2">
    <source>
        <dbReference type="Proteomes" id="UP000198546"/>
    </source>
</evidence>
<dbReference type="STRING" id="675864.SAMN04489747_0928"/>
<dbReference type="EMBL" id="LT629688">
    <property type="protein sequence ID" value="SDD42853.1"/>
    <property type="molecule type" value="Genomic_DNA"/>
</dbReference>
<sequence>MTPADRLMALRYLAHGLTAAVKDQEKVLEQVQQATGAKSFSTRFGGISMVAPSQSIAVDDDALLEHVEEDNPDEVIVTRTVRESYKKALVAHLAITGADVIDRRTGEVVTWARVKHRAGYLQGRLTDEAKSAAEVEVRARAEQLSTSLLEVTDG</sequence>
<name>A0A1G6UNH6_9ACTN</name>
<proteinExistence type="predicted"/>
<accession>A0A1G6UNH6</accession>
<keyword evidence="2" id="KW-1185">Reference proteome</keyword>
<reference evidence="1 2" key="1">
    <citation type="submission" date="2016-10" db="EMBL/GenBank/DDBJ databases">
        <authorList>
            <person name="de Groot N.N."/>
        </authorList>
    </citation>
    <scope>NUCLEOTIDE SEQUENCE [LARGE SCALE GENOMIC DNA]</scope>
    <source>
        <strain evidence="1 2">MON 2.2</strain>
    </source>
</reference>
<dbReference type="AlphaFoldDB" id="A0A1G6UNH6"/>